<organism evidence="1 2">
    <name type="scientific">Araneus ventricosus</name>
    <name type="common">Orbweaver spider</name>
    <name type="synonym">Epeira ventricosa</name>
    <dbReference type="NCBI Taxonomy" id="182803"/>
    <lineage>
        <taxon>Eukaryota</taxon>
        <taxon>Metazoa</taxon>
        <taxon>Ecdysozoa</taxon>
        <taxon>Arthropoda</taxon>
        <taxon>Chelicerata</taxon>
        <taxon>Arachnida</taxon>
        <taxon>Araneae</taxon>
        <taxon>Araneomorphae</taxon>
        <taxon>Entelegynae</taxon>
        <taxon>Araneoidea</taxon>
        <taxon>Araneidae</taxon>
        <taxon>Araneus</taxon>
    </lineage>
</organism>
<comment type="caution">
    <text evidence="1">The sequence shown here is derived from an EMBL/GenBank/DDBJ whole genome shotgun (WGS) entry which is preliminary data.</text>
</comment>
<dbReference type="AlphaFoldDB" id="A0A4Y2VIU7"/>
<accession>A0A4Y2VIU7</accession>
<name>A0A4Y2VIU7_ARAVE</name>
<gene>
    <name evidence="1" type="ORF">AVEN_3752_1</name>
</gene>
<evidence type="ECO:0000313" key="2">
    <source>
        <dbReference type="Proteomes" id="UP000499080"/>
    </source>
</evidence>
<evidence type="ECO:0000313" key="1">
    <source>
        <dbReference type="EMBL" id="GBO24106.1"/>
    </source>
</evidence>
<reference evidence="1 2" key="1">
    <citation type="journal article" date="2019" name="Sci. Rep.">
        <title>Orb-weaving spider Araneus ventricosus genome elucidates the spidroin gene catalogue.</title>
        <authorList>
            <person name="Kono N."/>
            <person name="Nakamura H."/>
            <person name="Ohtoshi R."/>
            <person name="Moran D.A.P."/>
            <person name="Shinohara A."/>
            <person name="Yoshida Y."/>
            <person name="Fujiwara M."/>
            <person name="Mori M."/>
            <person name="Tomita M."/>
            <person name="Arakawa K."/>
        </authorList>
    </citation>
    <scope>NUCLEOTIDE SEQUENCE [LARGE SCALE GENOMIC DNA]</scope>
</reference>
<dbReference type="Proteomes" id="UP000499080">
    <property type="component" value="Unassembled WGS sequence"/>
</dbReference>
<proteinExistence type="predicted"/>
<sequence>MRRTAAVSSAAEKGLFLDEDLLWLAACWGWRDCLAKRENLPKSIGGRKKNTRVPLSILRCTPQLTVCVVVAMATRSRFYVSPPRSVVETDKHPHNLRLFPET</sequence>
<protein>
    <submittedName>
        <fullName evidence="1">Uncharacterized protein</fullName>
    </submittedName>
</protein>
<keyword evidence="2" id="KW-1185">Reference proteome</keyword>
<dbReference type="EMBL" id="BGPR01047097">
    <property type="protein sequence ID" value="GBO24106.1"/>
    <property type="molecule type" value="Genomic_DNA"/>
</dbReference>